<organism evidence="1 2">
    <name type="scientific">Quercus lobata</name>
    <name type="common">Valley oak</name>
    <dbReference type="NCBI Taxonomy" id="97700"/>
    <lineage>
        <taxon>Eukaryota</taxon>
        <taxon>Viridiplantae</taxon>
        <taxon>Streptophyta</taxon>
        <taxon>Embryophyta</taxon>
        <taxon>Tracheophyta</taxon>
        <taxon>Spermatophyta</taxon>
        <taxon>Magnoliopsida</taxon>
        <taxon>eudicotyledons</taxon>
        <taxon>Gunneridae</taxon>
        <taxon>Pentapetalae</taxon>
        <taxon>rosids</taxon>
        <taxon>fabids</taxon>
        <taxon>Fagales</taxon>
        <taxon>Fagaceae</taxon>
        <taxon>Quercus</taxon>
    </lineage>
</organism>
<accession>A0A7N2R0X4</accession>
<protein>
    <submittedName>
        <fullName evidence="1">Uncharacterized protein</fullName>
    </submittedName>
</protein>
<dbReference type="AlphaFoldDB" id="A0A7N2R0X4"/>
<reference evidence="1 2" key="1">
    <citation type="journal article" date="2016" name="G3 (Bethesda)">
        <title>First Draft Assembly and Annotation of the Genome of a California Endemic Oak Quercus lobata Nee (Fagaceae).</title>
        <authorList>
            <person name="Sork V.L."/>
            <person name="Fitz-Gibbon S.T."/>
            <person name="Puiu D."/>
            <person name="Crepeau M."/>
            <person name="Gugger P.F."/>
            <person name="Sherman R."/>
            <person name="Stevens K."/>
            <person name="Langley C.H."/>
            <person name="Pellegrini M."/>
            <person name="Salzberg S.L."/>
        </authorList>
    </citation>
    <scope>NUCLEOTIDE SEQUENCE [LARGE SCALE GENOMIC DNA]</scope>
    <source>
        <strain evidence="1 2">cv. SW786</strain>
    </source>
</reference>
<sequence length="196" mass="22171">MNHWNVRNLRSEEGKFRRGQQRRRELAYSLRYHSEESSDALAMNRLIAAKHHVSIQINVGHLIENGFVMLLVITIICDVVCIKQLVQVHLSDIHLLVSSLVYQQLPWQSTCSLFENGNGLDVDKYVRRAYKFAYSDCIEVGPVACLPEPPDPNEFFPTQSKSLLTKAGTTTYSISNLSMALFLGYSALALDCCFLS</sequence>
<evidence type="ECO:0000313" key="2">
    <source>
        <dbReference type="Proteomes" id="UP000594261"/>
    </source>
</evidence>
<keyword evidence="2" id="KW-1185">Reference proteome</keyword>
<name>A0A7N2R0X4_QUELO</name>
<dbReference type="Gramene" id="QL03p015964:mrna">
    <property type="protein sequence ID" value="QL03p015964:mrna"/>
    <property type="gene ID" value="QL03p015964"/>
</dbReference>
<dbReference type="Proteomes" id="UP000594261">
    <property type="component" value="Chromosome 3"/>
</dbReference>
<dbReference type="InParanoid" id="A0A7N2R0X4"/>
<dbReference type="EMBL" id="LRBV02000003">
    <property type="status" value="NOT_ANNOTATED_CDS"/>
    <property type="molecule type" value="Genomic_DNA"/>
</dbReference>
<evidence type="ECO:0000313" key="1">
    <source>
        <dbReference type="EnsemblPlants" id="QL03p015964:mrna"/>
    </source>
</evidence>
<proteinExistence type="predicted"/>
<dbReference type="EnsemblPlants" id="QL03p015964:mrna">
    <property type="protein sequence ID" value="QL03p015964:mrna"/>
    <property type="gene ID" value="QL03p015964"/>
</dbReference>
<reference evidence="1" key="2">
    <citation type="submission" date="2021-01" db="UniProtKB">
        <authorList>
            <consortium name="EnsemblPlants"/>
        </authorList>
    </citation>
    <scope>IDENTIFICATION</scope>
</reference>